<gene>
    <name evidence="2" type="ORF">HMPREF2130_06570</name>
</gene>
<dbReference type="AlphaFoldDB" id="A0A095Z738"/>
<keyword evidence="1" id="KW-0472">Membrane</keyword>
<keyword evidence="1" id="KW-0812">Transmembrane</keyword>
<proteinExistence type="predicted"/>
<feature type="transmembrane region" description="Helical" evidence="1">
    <location>
        <begin position="85"/>
        <end position="107"/>
    </location>
</feature>
<dbReference type="EMBL" id="JRNI01000024">
    <property type="protein sequence ID" value="KGF30478.1"/>
    <property type="molecule type" value="Genomic_DNA"/>
</dbReference>
<dbReference type="Proteomes" id="UP000029629">
    <property type="component" value="Unassembled WGS sequence"/>
</dbReference>
<dbReference type="RefSeq" id="WP_036559287.1">
    <property type="nucleotide sequence ID" value="NZ_JRNI01000024.1"/>
</dbReference>
<evidence type="ECO:0000313" key="2">
    <source>
        <dbReference type="EMBL" id="KGF30478.1"/>
    </source>
</evidence>
<evidence type="ECO:0000313" key="3">
    <source>
        <dbReference type="Proteomes" id="UP000029629"/>
    </source>
</evidence>
<feature type="transmembrane region" description="Helical" evidence="1">
    <location>
        <begin position="60"/>
        <end position="79"/>
    </location>
</feature>
<reference evidence="2 3" key="1">
    <citation type="submission" date="2014-07" db="EMBL/GenBank/DDBJ databases">
        <authorList>
            <person name="McCorrison J."/>
            <person name="Sanka R."/>
            <person name="Torralba M."/>
            <person name="Gillis M."/>
            <person name="Haft D.H."/>
            <person name="Methe B."/>
            <person name="Sutton G."/>
            <person name="Nelson K.E."/>
        </authorList>
    </citation>
    <scope>NUCLEOTIDE SEQUENCE [LARGE SCALE GENOMIC DNA]</scope>
    <source>
        <strain evidence="2 3">DNF00040</strain>
    </source>
</reference>
<name>A0A095Z738_9BURK</name>
<protein>
    <submittedName>
        <fullName evidence="2">Uncharacterized protein</fullName>
    </submittedName>
</protein>
<comment type="caution">
    <text evidence="2">The sequence shown here is derived from an EMBL/GenBank/DDBJ whole genome shotgun (WGS) entry which is preliminary data.</text>
</comment>
<keyword evidence="3" id="KW-1185">Reference proteome</keyword>
<evidence type="ECO:0000256" key="1">
    <source>
        <dbReference type="SAM" id="Phobius"/>
    </source>
</evidence>
<organism evidence="2 3">
    <name type="scientific">Oligella urethralis DNF00040</name>
    <dbReference type="NCBI Taxonomy" id="1401065"/>
    <lineage>
        <taxon>Bacteria</taxon>
        <taxon>Pseudomonadati</taxon>
        <taxon>Pseudomonadota</taxon>
        <taxon>Betaproteobacteria</taxon>
        <taxon>Burkholderiales</taxon>
        <taxon>Alcaligenaceae</taxon>
        <taxon>Oligella</taxon>
    </lineage>
</organism>
<sequence length="132" mass="15011">MVKQKINRNRGTVIYNVEQLIVDGSAVVSCNCVLKNTEENNASDIEIVVSQRELDLRISMMIFMMISASFIFAFIYPSWWVDNDLFSYFAGGSWTLAIIFAAIAGLIQHNRVAVGQMIFNNIIRREKARITI</sequence>
<keyword evidence="1" id="KW-1133">Transmembrane helix</keyword>
<accession>A0A095Z738</accession>